<dbReference type="HOGENOM" id="CLU_107062_1_0_14"/>
<protein>
    <submittedName>
        <fullName evidence="4">Uncharacterized protein</fullName>
    </submittedName>
</protein>
<evidence type="ECO:0000256" key="2">
    <source>
        <dbReference type="SAM" id="MobiDB-lite"/>
    </source>
</evidence>
<accession>G8C3R4</accession>
<organism evidence="4">
    <name type="scientific">Candidatus Mycoplasma haematominutum 'Birmingham 1'</name>
    <dbReference type="NCBI Taxonomy" id="1116213"/>
    <lineage>
        <taxon>Bacteria</taxon>
        <taxon>Bacillati</taxon>
        <taxon>Mycoplasmatota</taxon>
        <taxon>Mollicutes</taxon>
        <taxon>Mycoplasmataceae</taxon>
        <taxon>Mycoplasma</taxon>
    </lineage>
</organism>
<dbReference type="AlphaFoldDB" id="G8C3R4"/>
<proteinExistence type="predicted"/>
<dbReference type="KEGG" id="mhb:MHM_04440"/>
<keyword evidence="1 3" id="KW-0732">Signal</keyword>
<evidence type="ECO:0000256" key="3">
    <source>
        <dbReference type="SAM" id="SignalP"/>
    </source>
</evidence>
<evidence type="ECO:0000313" key="4">
    <source>
        <dbReference type="EMBL" id="CCE66962.1"/>
    </source>
</evidence>
<feature type="region of interest" description="Disordered" evidence="2">
    <location>
        <begin position="154"/>
        <end position="175"/>
    </location>
</feature>
<feature type="signal peptide" evidence="3">
    <location>
        <begin position="1"/>
        <end position="22"/>
    </location>
</feature>
<dbReference type="EMBL" id="HE613254">
    <property type="protein sequence ID" value="CCE66962.1"/>
    <property type="molecule type" value="Genomic_DNA"/>
</dbReference>
<reference evidence="4" key="2">
    <citation type="submission" date="2011-11" db="EMBL/GenBank/DDBJ databases">
        <authorList>
            <person name="Barker E."/>
        </authorList>
    </citation>
    <scope>NUCLEOTIDE SEQUENCE</scope>
    <source>
        <strain evidence="4">Birmingham 1</strain>
    </source>
</reference>
<dbReference type="PATRIC" id="fig|1116213.3.peg.480"/>
<gene>
    <name evidence="4" type="ORF">MHM_04440</name>
</gene>
<sequence>MIFFFKLCLVAVALAGISAAVAAPVVSSAAQSRSRTTSTGSASQNPITVVECNPSTSGVRSAISFGAANVKEVCWEGSSTQGTVLVEKCSTQQATAGSSAINFGAGNLTRVCWNVDSSTQLQSTEEGNITQILQASWSSPSSWGNLGISGVKSYCDSSSSSDEGEESDDDQSGQDAGLITLWAGGSQGCSGSEYLKLGSSSNAFLKKKSESGDQWKVWSCGRECWEGSQAFSETSPTQSLKENADKWRELSFQQLWIN</sequence>
<reference evidence="4" key="1">
    <citation type="submission" date="2011-11" db="EMBL/GenBank/DDBJ databases">
        <title>Complete genome sequence of Candidatus Mycoplasma haemominutum.</title>
        <authorList>
            <person name="Barker E.N."/>
            <person name="Darby A.C."/>
            <person name="Helps C.R."/>
            <person name="Peters I.R."/>
            <person name="Hughes M.A."/>
            <person name="Radford A.D."/>
            <person name="Novacco M."/>
            <person name="Boretti F."/>
            <person name="Hofmann-Lehmann R."/>
            <person name="Tasker S."/>
        </authorList>
    </citation>
    <scope>NUCLEOTIDE SEQUENCE</scope>
    <source>
        <strain evidence="4">Birmingham 1</strain>
    </source>
</reference>
<feature type="compositionally biased region" description="Acidic residues" evidence="2">
    <location>
        <begin position="162"/>
        <end position="172"/>
    </location>
</feature>
<name>G8C3R4_9MOLU</name>
<feature type="chain" id="PRO_5003508817" evidence="3">
    <location>
        <begin position="23"/>
        <end position="258"/>
    </location>
</feature>
<dbReference type="RefSeq" id="WP_015511827.1">
    <property type="nucleotide sequence ID" value="NC_021007.1"/>
</dbReference>
<evidence type="ECO:0000256" key="1">
    <source>
        <dbReference type="ARBA" id="ARBA00022729"/>
    </source>
</evidence>
<dbReference type="PROSITE" id="PS00306">
    <property type="entry name" value="CASEIN_ALPHA_BETA"/>
    <property type="match status" value="1"/>
</dbReference>
<dbReference type="InterPro" id="IPR031305">
    <property type="entry name" value="Casein_CS"/>
</dbReference>